<comment type="caution">
    <text evidence="2">The sequence shown here is derived from an EMBL/GenBank/DDBJ whole genome shotgun (WGS) entry which is preliminary data.</text>
</comment>
<evidence type="ECO:0000313" key="2">
    <source>
        <dbReference type="EMBL" id="RVW20264.1"/>
    </source>
</evidence>
<protein>
    <submittedName>
        <fullName evidence="2">Uncharacterized protein</fullName>
    </submittedName>
</protein>
<sequence length="178" mass="20119">MVDMANGDNADVNLPLTHHQAQCQSKCPTTFFIDHSLSTPFTSFVAGLVAKWRGSRLRFHLLASYQVYDPSLSEDNRVDKMALNKDKLTALDIFSRANVKPGNMTIEEIRRQLREWEKVVVGPLVGRRLSMVVAFMTGLYAVLPLSSGLPIVTCIICCIVLLAFYFVFRQLFKFIKES</sequence>
<organism evidence="2 3">
    <name type="scientific">Vitis vinifera</name>
    <name type="common">Grape</name>
    <dbReference type="NCBI Taxonomy" id="29760"/>
    <lineage>
        <taxon>Eukaryota</taxon>
        <taxon>Viridiplantae</taxon>
        <taxon>Streptophyta</taxon>
        <taxon>Embryophyta</taxon>
        <taxon>Tracheophyta</taxon>
        <taxon>Spermatophyta</taxon>
        <taxon>Magnoliopsida</taxon>
        <taxon>eudicotyledons</taxon>
        <taxon>Gunneridae</taxon>
        <taxon>Pentapetalae</taxon>
        <taxon>rosids</taxon>
        <taxon>Vitales</taxon>
        <taxon>Vitaceae</taxon>
        <taxon>Viteae</taxon>
        <taxon>Vitis</taxon>
    </lineage>
</organism>
<dbReference type="Proteomes" id="UP000288805">
    <property type="component" value="Unassembled WGS sequence"/>
</dbReference>
<keyword evidence="1" id="KW-1133">Transmembrane helix</keyword>
<accession>A0A438CAJ4</accession>
<reference evidence="2 3" key="1">
    <citation type="journal article" date="2018" name="PLoS Genet.">
        <title>Population sequencing reveals clonal diversity and ancestral inbreeding in the grapevine cultivar Chardonnay.</title>
        <authorList>
            <person name="Roach M.J."/>
            <person name="Johnson D.L."/>
            <person name="Bohlmann J."/>
            <person name="van Vuuren H.J."/>
            <person name="Jones S.J."/>
            <person name="Pretorius I.S."/>
            <person name="Schmidt S.A."/>
            <person name="Borneman A.R."/>
        </authorList>
    </citation>
    <scope>NUCLEOTIDE SEQUENCE [LARGE SCALE GENOMIC DNA]</scope>
    <source>
        <strain evidence="3">cv. Chardonnay</strain>
        <tissue evidence="2">Leaf</tissue>
    </source>
</reference>
<keyword evidence="1" id="KW-0812">Transmembrane</keyword>
<feature type="transmembrane region" description="Helical" evidence="1">
    <location>
        <begin position="119"/>
        <end position="143"/>
    </location>
</feature>
<proteinExistence type="predicted"/>
<dbReference type="EMBL" id="QGNW01002381">
    <property type="protein sequence ID" value="RVW20264.1"/>
    <property type="molecule type" value="Genomic_DNA"/>
</dbReference>
<evidence type="ECO:0000313" key="3">
    <source>
        <dbReference type="Proteomes" id="UP000288805"/>
    </source>
</evidence>
<dbReference type="AlphaFoldDB" id="A0A438CAJ4"/>
<evidence type="ECO:0000256" key="1">
    <source>
        <dbReference type="SAM" id="Phobius"/>
    </source>
</evidence>
<gene>
    <name evidence="2" type="ORF">CK203_111606</name>
</gene>
<feature type="transmembrane region" description="Helical" evidence="1">
    <location>
        <begin position="149"/>
        <end position="168"/>
    </location>
</feature>
<keyword evidence="1" id="KW-0472">Membrane</keyword>
<name>A0A438CAJ4_VITVI</name>